<dbReference type="GO" id="GO:0033063">
    <property type="term" value="C:Rad51B-Rad51C-Rad51D-XRCC2 complex"/>
    <property type="evidence" value="ECO:0007669"/>
    <property type="project" value="TreeGrafter"/>
</dbReference>
<comment type="subcellular location">
    <subcellularLocation>
        <location evidence="1">Nucleus</location>
    </subcellularLocation>
</comment>
<dbReference type="GO" id="GO:0140664">
    <property type="term" value="F:ATP-dependent DNA damage sensor activity"/>
    <property type="evidence" value="ECO:0007669"/>
    <property type="project" value="InterPro"/>
</dbReference>
<dbReference type="GO" id="GO:0007131">
    <property type="term" value="P:reciprocal meiotic recombination"/>
    <property type="evidence" value="ECO:0007669"/>
    <property type="project" value="TreeGrafter"/>
</dbReference>
<organism evidence="9 10">
    <name type="scientific">Acanthoscelides obtectus</name>
    <name type="common">Bean weevil</name>
    <name type="synonym">Bruchus obtectus</name>
    <dbReference type="NCBI Taxonomy" id="200917"/>
    <lineage>
        <taxon>Eukaryota</taxon>
        <taxon>Metazoa</taxon>
        <taxon>Ecdysozoa</taxon>
        <taxon>Arthropoda</taxon>
        <taxon>Hexapoda</taxon>
        <taxon>Insecta</taxon>
        <taxon>Pterygota</taxon>
        <taxon>Neoptera</taxon>
        <taxon>Endopterygota</taxon>
        <taxon>Coleoptera</taxon>
        <taxon>Polyphaga</taxon>
        <taxon>Cucujiformia</taxon>
        <taxon>Chrysomeloidea</taxon>
        <taxon>Chrysomelidae</taxon>
        <taxon>Bruchinae</taxon>
        <taxon>Bruchini</taxon>
        <taxon>Acanthoscelides</taxon>
    </lineage>
</organism>
<evidence type="ECO:0000313" key="9">
    <source>
        <dbReference type="EMBL" id="CAH2002431.1"/>
    </source>
</evidence>
<dbReference type="GO" id="GO:0000400">
    <property type="term" value="F:four-way junction DNA binding"/>
    <property type="evidence" value="ECO:0007669"/>
    <property type="project" value="TreeGrafter"/>
</dbReference>
<dbReference type="Pfam" id="PF08423">
    <property type="entry name" value="Rad51"/>
    <property type="match status" value="1"/>
</dbReference>
<keyword evidence="10" id="KW-1185">Reference proteome</keyword>
<dbReference type="InterPro" id="IPR027417">
    <property type="entry name" value="P-loop_NTPase"/>
</dbReference>
<accession>A0A9P0LNV4</accession>
<reference evidence="9" key="1">
    <citation type="submission" date="2022-03" db="EMBL/GenBank/DDBJ databases">
        <authorList>
            <person name="Sayadi A."/>
        </authorList>
    </citation>
    <scope>NUCLEOTIDE SEQUENCE</scope>
</reference>
<dbReference type="Proteomes" id="UP001152888">
    <property type="component" value="Unassembled WGS sequence"/>
</dbReference>
<dbReference type="SUPFAM" id="SSF52540">
    <property type="entry name" value="P-loop containing nucleoside triphosphate hydrolases"/>
    <property type="match status" value="1"/>
</dbReference>
<evidence type="ECO:0000256" key="3">
    <source>
        <dbReference type="ARBA" id="ARBA00022763"/>
    </source>
</evidence>
<dbReference type="GO" id="GO:0005657">
    <property type="term" value="C:replication fork"/>
    <property type="evidence" value="ECO:0007669"/>
    <property type="project" value="TreeGrafter"/>
</dbReference>
<keyword evidence="3" id="KW-0227">DNA damage</keyword>
<sequence length="302" mass="34399">MNHNIDLTALPRGKIEELKNIGYHYCSDVEANLQNLRQVLGTDWEDLAKVSKFANALEIFQKEALNGCILSYNKELDKLLENVIRPETVTEFTGHSGSGKSQVCFQLCVSVQLPKWCGGMGGQALYISTNKNFNSQRLKELARKFQRDCNLLKSRSEENEFDLTEESIMENIYYIDVTSGDDLLSCIFLLDNYLEGKNIRLLVVDSITQPLKTMEIKVRLGLINKLFQQLRILASQFDLAVILTNDLTTRVNERESIIASSFGDSFYHMVNSRIIFSKNDATFHGRLLKSISNVQVEADFYL</sequence>
<evidence type="ECO:0000256" key="7">
    <source>
        <dbReference type="ARBA" id="ARBA00040674"/>
    </source>
</evidence>
<dbReference type="PROSITE" id="PS50162">
    <property type="entry name" value="RECA_2"/>
    <property type="match status" value="1"/>
</dbReference>
<dbReference type="PANTHER" id="PTHR46239:SF1">
    <property type="entry name" value="DNA REPAIR PROTEIN RAD51 HOMOLOG 3"/>
    <property type="match status" value="1"/>
</dbReference>
<evidence type="ECO:0000313" key="10">
    <source>
        <dbReference type="Proteomes" id="UP001152888"/>
    </source>
</evidence>
<evidence type="ECO:0000256" key="1">
    <source>
        <dbReference type="ARBA" id="ARBA00004123"/>
    </source>
</evidence>
<keyword evidence="5" id="KW-0234">DNA repair</keyword>
<feature type="domain" description="RecA family profile 1" evidence="8">
    <location>
        <begin position="65"/>
        <end position="247"/>
    </location>
</feature>
<dbReference type="GO" id="GO:0000707">
    <property type="term" value="P:meiotic DNA recombinase assembly"/>
    <property type="evidence" value="ECO:0007669"/>
    <property type="project" value="TreeGrafter"/>
</dbReference>
<dbReference type="GO" id="GO:0008821">
    <property type="term" value="F:crossover junction DNA endonuclease activity"/>
    <property type="evidence" value="ECO:0007669"/>
    <property type="project" value="TreeGrafter"/>
</dbReference>
<dbReference type="InterPro" id="IPR052093">
    <property type="entry name" value="HR_Repair_Mediator"/>
</dbReference>
<gene>
    <name evidence="9" type="ORF">ACAOBT_LOCUS26788</name>
</gene>
<keyword evidence="2" id="KW-0547">Nucleotide-binding</keyword>
<dbReference type="AlphaFoldDB" id="A0A9P0LNV4"/>
<evidence type="ECO:0000256" key="4">
    <source>
        <dbReference type="ARBA" id="ARBA00022840"/>
    </source>
</evidence>
<evidence type="ECO:0000256" key="5">
    <source>
        <dbReference type="ARBA" id="ARBA00023204"/>
    </source>
</evidence>
<dbReference type="EMBL" id="CAKOFQ010007494">
    <property type="protein sequence ID" value="CAH2002431.1"/>
    <property type="molecule type" value="Genomic_DNA"/>
</dbReference>
<dbReference type="OrthoDB" id="5957327at2759"/>
<comment type="caution">
    <text evidence="9">The sequence shown here is derived from an EMBL/GenBank/DDBJ whole genome shotgun (WGS) entry which is preliminary data.</text>
</comment>
<dbReference type="GO" id="GO:0005524">
    <property type="term" value="F:ATP binding"/>
    <property type="evidence" value="ECO:0007669"/>
    <property type="project" value="UniProtKB-KW"/>
</dbReference>
<dbReference type="PANTHER" id="PTHR46239">
    <property type="entry name" value="DNA REPAIR PROTEIN RAD51 HOMOLOG 3 RAD51C"/>
    <property type="match status" value="1"/>
</dbReference>
<evidence type="ECO:0000256" key="6">
    <source>
        <dbReference type="ARBA" id="ARBA00023242"/>
    </source>
</evidence>
<dbReference type="Gene3D" id="3.40.50.300">
    <property type="entry name" value="P-loop containing nucleotide triphosphate hydrolases"/>
    <property type="match status" value="1"/>
</dbReference>
<dbReference type="InterPro" id="IPR013632">
    <property type="entry name" value="Rad51_C"/>
</dbReference>
<proteinExistence type="predicted"/>
<evidence type="ECO:0000256" key="2">
    <source>
        <dbReference type="ARBA" id="ARBA00022741"/>
    </source>
</evidence>
<name>A0A9P0LNV4_ACAOB</name>
<keyword evidence="6" id="KW-0539">Nucleus</keyword>
<dbReference type="GO" id="GO:0033065">
    <property type="term" value="C:Rad51C-XRCC3 complex"/>
    <property type="evidence" value="ECO:0007669"/>
    <property type="project" value="TreeGrafter"/>
</dbReference>
<protein>
    <recommendedName>
        <fullName evidence="7">DNA repair protein RAD51 homolog 3</fullName>
    </recommendedName>
</protein>
<dbReference type="InterPro" id="IPR020588">
    <property type="entry name" value="RecA_ATP-bd"/>
</dbReference>
<evidence type="ECO:0000259" key="8">
    <source>
        <dbReference type="PROSITE" id="PS50162"/>
    </source>
</evidence>
<keyword evidence="4" id="KW-0067">ATP-binding</keyword>